<evidence type="ECO:0000313" key="4">
    <source>
        <dbReference type="Proteomes" id="UP000183832"/>
    </source>
</evidence>
<organism evidence="3 4">
    <name type="scientific">Clunio marinus</name>
    <dbReference type="NCBI Taxonomy" id="568069"/>
    <lineage>
        <taxon>Eukaryota</taxon>
        <taxon>Metazoa</taxon>
        <taxon>Ecdysozoa</taxon>
        <taxon>Arthropoda</taxon>
        <taxon>Hexapoda</taxon>
        <taxon>Insecta</taxon>
        <taxon>Pterygota</taxon>
        <taxon>Neoptera</taxon>
        <taxon>Endopterygota</taxon>
        <taxon>Diptera</taxon>
        <taxon>Nematocera</taxon>
        <taxon>Chironomoidea</taxon>
        <taxon>Chironomidae</taxon>
        <taxon>Clunio</taxon>
    </lineage>
</organism>
<dbReference type="PROSITE" id="PS50181">
    <property type="entry name" value="FBOX"/>
    <property type="match status" value="1"/>
</dbReference>
<dbReference type="OrthoDB" id="2153609at2759"/>
<dbReference type="Gene3D" id="3.80.10.10">
    <property type="entry name" value="Ribonuclease Inhibitor"/>
    <property type="match status" value="1"/>
</dbReference>
<keyword evidence="4" id="KW-1185">Reference proteome</keyword>
<dbReference type="InterPro" id="IPR006553">
    <property type="entry name" value="Leu-rich_rpt_Cys-con_subtyp"/>
</dbReference>
<gene>
    <name evidence="3" type="primary">putative F-box</name>
    <name evidence="3" type="synonym">LRR-repeat protein 4</name>
    <name evidence="3" type="ORF">CLUMA_CG010042</name>
</gene>
<dbReference type="EMBL" id="CVRI01000044">
    <property type="protein sequence ID" value="CRK96470.1"/>
    <property type="molecule type" value="Genomic_DNA"/>
</dbReference>
<evidence type="ECO:0000313" key="3">
    <source>
        <dbReference type="EMBL" id="CRK96470.1"/>
    </source>
</evidence>
<accession>A0A1J1IBV8</accession>
<dbReference type="GO" id="GO:0031146">
    <property type="term" value="P:SCF-dependent proteasomal ubiquitin-dependent protein catabolic process"/>
    <property type="evidence" value="ECO:0007669"/>
    <property type="project" value="TreeGrafter"/>
</dbReference>
<feature type="domain" description="F-box" evidence="2">
    <location>
        <begin position="263"/>
        <end position="309"/>
    </location>
</feature>
<dbReference type="SUPFAM" id="SSF52047">
    <property type="entry name" value="RNI-like"/>
    <property type="match status" value="1"/>
</dbReference>
<dbReference type="InterPro" id="IPR036047">
    <property type="entry name" value="F-box-like_dom_sf"/>
</dbReference>
<dbReference type="AlphaFoldDB" id="A0A1J1IBV8"/>
<dbReference type="STRING" id="568069.A0A1J1IBV8"/>
<evidence type="ECO:0000259" key="2">
    <source>
        <dbReference type="PROSITE" id="PS50181"/>
    </source>
</evidence>
<dbReference type="SMART" id="SM00367">
    <property type="entry name" value="LRR_CC"/>
    <property type="match status" value="5"/>
</dbReference>
<dbReference type="InterPro" id="IPR001810">
    <property type="entry name" value="F-box_dom"/>
</dbReference>
<dbReference type="Proteomes" id="UP000183832">
    <property type="component" value="Unassembled WGS sequence"/>
</dbReference>
<sequence length="610" mass="70450">MQSTDNNDEFMIDELSIVEEKETIISQWANEIVDFSDCYGSESSISYSAINICGRPSKYPAYGDFAECFSMRKYGPSNEIEFSAKDKHELLTFHDFIIIKYENYVFPRDIRVYETYHPGSIVRILAYFANLKKWKTLWQTLPAPVEKKAREFRPQINKFNSPTRILRIEFNHSFIDYYTGIDGVLLTGVKCKIPAKKPLTEQTKIKGIIQKKLETVQFKPQRTPSEAIEDFLKNDLSKFMENVGFEREEESFDLIDHYGSQREKKITDVPYEILCNVVSYLDLKSLYNCSQVCKYFRNLVFDPLLYTEINLKFYWHLSTSSFMESLTQRSHLIKKLDLSSCGYFDTIKPNDFIKFIQTNGKTLSHLRLNSSQFMNTTCIETISITCVNLIELSLRNYMNVTTERDFVSLAMLHNLEVLDLSRSGIDTIALLNIIKSNLNLKQLNIAFSSHHVSMDEVCIQISAFNKKMKSIDMWKCHNLTTIGVRALSECSDLEELDFGWCLRDEASVTESFKLLLQNCVNLKKLVLAAIRGISERDLENISTFCANLEHLDLMGIVGVSSEMCLKILQNCSNLKLLDISFCENIDDVNIIIWRNEFDTCIKRSEVPNDG</sequence>
<dbReference type="PANTHER" id="PTHR13318:SF152">
    <property type="entry name" value="F-BOX_LRR-REPEAT PROTEIN 4"/>
    <property type="match status" value="1"/>
</dbReference>
<dbReference type="SMART" id="SM00256">
    <property type="entry name" value="FBOX"/>
    <property type="match status" value="1"/>
</dbReference>
<dbReference type="GO" id="GO:0019005">
    <property type="term" value="C:SCF ubiquitin ligase complex"/>
    <property type="evidence" value="ECO:0007669"/>
    <property type="project" value="TreeGrafter"/>
</dbReference>
<dbReference type="Pfam" id="PF12937">
    <property type="entry name" value="F-box-like"/>
    <property type="match status" value="1"/>
</dbReference>
<name>A0A1J1IBV8_9DIPT</name>
<dbReference type="InterPro" id="IPR032675">
    <property type="entry name" value="LRR_dom_sf"/>
</dbReference>
<dbReference type="SUPFAM" id="SSF81383">
    <property type="entry name" value="F-box domain"/>
    <property type="match status" value="1"/>
</dbReference>
<protein>
    <submittedName>
        <fullName evidence="3">CLUMA_CG010042, isoform A</fullName>
    </submittedName>
</protein>
<proteinExistence type="predicted"/>
<reference evidence="3 4" key="1">
    <citation type="submission" date="2015-04" db="EMBL/GenBank/DDBJ databases">
        <authorList>
            <person name="Syromyatnikov M.Y."/>
            <person name="Popov V.N."/>
        </authorList>
    </citation>
    <scope>NUCLEOTIDE SEQUENCE [LARGE SCALE GENOMIC DNA]</scope>
</reference>
<keyword evidence="1" id="KW-0833">Ubl conjugation pathway</keyword>
<dbReference type="Gene3D" id="1.20.1280.50">
    <property type="match status" value="1"/>
</dbReference>
<dbReference type="PANTHER" id="PTHR13318">
    <property type="entry name" value="PARTNER OF PAIRED, ISOFORM B-RELATED"/>
    <property type="match status" value="1"/>
</dbReference>
<evidence type="ECO:0000256" key="1">
    <source>
        <dbReference type="ARBA" id="ARBA00022786"/>
    </source>
</evidence>